<gene>
    <name evidence="1" type="ORF">BDV23DRAFT_178008</name>
</gene>
<name>A0A5N7CNT8_PETAA</name>
<dbReference type="EMBL" id="ML735216">
    <property type="protein sequence ID" value="KAE8395940.1"/>
    <property type="molecule type" value="Genomic_DNA"/>
</dbReference>
<dbReference type="AlphaFoldDB" id="A0A5N7CNT8"/>
<dbReference type="Proteomes" id="UP000326877">
    <property type="component" value="Unassembled WGS sequence"/>
</dbReference>
<sequence length="142" mass="15771">MSCSVLGVYVKKIGTSSSINTFLNGAFCLTLMICRGEGHKDCNRYISYILVGYNLIFSTAARYWGSVGTSPTGPVEQKDAVVRRSLDSSEFLEGFDQELLDSGLEFDGLEERLLSELDIARRDTDPAVKLHATIKGIRRRKI</sequence>
<organism evidence="1">
    <name type="scientific">Petromyces alliaceus</name>
    <name type="common">Aspergillus alliaceus</name>
    <dbReference type="NCBI Taxonomy" id="209559"/>
    <lineage>
        <taxon>Eukaryota</taxon>
        <taxon>Fungi</taxon>
        <taxon>Dikarya</taxon>
        <taxon>Ascomycota</taxon>
        <taxon>Pezizomycotina</taxon>
        <taxon>Eurotiomycetes</taxon>
        <taxon>Eurotiomycetidae</taxon>
        <taxon>Eurotiales</taxon>
        <taxon>Aspergillaceae</taxon>
        <taxon>Aspergillus</taxon>
        <taxon>Aspergillus subgen. Circumdati</taxon>
    </lineage>
</organism>
<reference evidence="1" key="1">
    <citation type="submission" date="2019-04" db="EMBL/GenBank/DDBJ databases">
        <title>Friends and foes A comparative genomics studyof 23 Aspergillus species from section Flavi.</title>
        <authorList>
            <consortium name="DOE Joint Genome Institute"/>
            <person name="Kjaerbolling I."/>
            <person name="Vesth T."/>
            <person name="Frisvad J.C."/>
            <person name="Nybo J.L."/>
            <person name="Theobald S."/>
            <person name="Kildgaard S."/>
            <person name="Isbrandt T."/>
            <person name="Kuo A."/>
            <person name="Sato A."/>
            <person name="Lyhne E.K."/>
            <person name="Kogle M.E."/>
            <person name="Wiebenga A."/>
            <person name="Kun R.S."/>
            <person name="Lubbers R.J."/>
            <person name="Makela M.R."/>
            <person name="Barry K."/>
            <person name="Chovatia M."/>
            <person name="Clum A."/>
            <person name="Daum C."/>
            <person name="Haridas S."/>
            <person name="He G."/>
            <person name="LaButti K."/>
            <person name="Lipzen A."/>
            <person name="Mondo S."/>
            <person name="Riley R."/>
            <person name="Salamov A."/>
            <person name="Simmons B.A."/>
            <person name="Magnuson J.K."/>
            <person name="Henrissat B."/>
            <person name="Mortensen U.H."/>
            <person name="Larsen T.O."/>
            <person name="Devries R.P."/>
            <person name="Grigoriev I.V."/>
            <person name="Machida M."/>
            <person name="Baker S.E."/>
            <person name="Andersen M.R."/>
        </authorList>
    </citation>
    <scope>NUCLEOTIDE SEQUENCE [LARGE SCALE GENOMIC DNA]</scope>
    <source>
        <strain evidence="1">IBT 14317</strain>
    </source>
</reference>
<evidence type="ECO:0000313" key="1">
    <source>
        <dbReference type="EMBL" id="KAE8395940.1"/>
    </source>
</evidence>
<proteinExistence type="predicted"/>
<accession>A0A5N7CNT8</accession>
<protein>
    <submittedName>
        <fullName evidence="1">Uncharacterized protein</fullName>
    </submittedName>
</protein>